<evidence type="ECO:0000256" key="3">
    <source>
        <dbReference type="ARBA" id="ARBA00022475"/>
    </source>
</evidence>
<feature type="transmembrane region" description="Helical" evidence="8">
    <location>
        <begin position="389"/>
        <end position="415"/>
    </location>
</feature>
<feature type="transmembrane region" description="Helical" evidence="8">
    <location>
        <begin position="587"/>
        <end position="611"/>
    </location>
</feature>
<dbReference type="STRING" id="1005048.CFU_4436"/>
<evidence type="ECO:0000313" key="11">
    <source>
        <dbReference type="Proteomes" id="UP000008392"/>
    </source>
</evidence>
<dbReference type="PANTHER" id="PTHR43357:SF4">
    <property type="entry name" value="INNER MEMBRANE ABC TRANSPORTER PERMEASE PROTEIN YDCV"/>
    <property type="match status" value="1"/>
</dbReference>
<evidence type="ECO:0000256" key="4">
    <source>
        <dbReference type="ARBA" id="ARBA00022519"/>
    </source>
</evidence>
<dbReference type="CDD" id="cd06261">
    <property type="entry name" value="TM_PBP2"/>
    <property type="match status" value="2"/>
</dbReference>
<evidence type="ECO:0000313" key="10">
    <source>
        <dbReference type="EMBL" id="AEK64257.1"/>
    </source>
</evidence>
<feature type="transmembrane region" description="Helical" evidence="8">
    <location>
        <begin position="435"/>
        <end position="456"/>
    </location>
</feature>
<proteinExistence type="inferred from homology"/>
<evidence type="ECO:0000256" key="2">
    <source>
        <dbReference type="ARBA" id="ARBA00022448"/>
    </source>
</evidence>
<keyword evidence="11" id="KW-1185">Reference proteome</keyword>
<evidence type="ECO:0000259" key="9">
    <source>
        <dbReference type="PROSITE" id="PS50928"/>
    </source>
</evidence>
<dbReference type="KEGG" id="cfu:CFU_4436"/>
<keyword evidence="3" id="KW-1003">Cell membrane</keyword>
<reference evidence="11" key="6">
    <citation type="submission" date="2011-05" db="EMBL/GenBank/DDBJ databases">
        <title>Complete sequence of Collimonas fungivorans Ter331.</title>
        <authorList>
            <person name="Leveau J.H."/>
        </authorList>
    </citation>
    <scope>NUCLEOTIDE SEQUENCE [LARGE SCALE GENOMIC DNA]</scope>
    <source>
        <strain evidence="11">Ter331</strain>
    </source>
</reference>
<evidence type="ECO:0000256" key="5">
    <source>
        <dbReference type="ARBA" id="ARBA00022692"/>
    </source>
</evidence>
<gene>
    <name evidence="10" type="ordered locus">CFU_4436</name>
</gene>
<protein>
    <submittedName>
        <fullName evidence="10">Ferric iron ABC transporter, permease protein</fullName>
    </submittedName>
</protein>
<dbReference type="AlphaFoldDB" id="G0AFT7"/>
<dbReference type="HOGENOM" id="CLU_021838_2_2_4"/>
<feature type="transmembrane region" description="Helical" evidence="8">
    <location>
        <begin position="332"/>
        <end position="355"/>
    </location>
</feature>
<keyword evidence="2 8" id="KW-0813">Transport</keyword>
<evidence type="ECO:0000256" key="1">
    <source>
        <dbReference type="ARBA" id="ARBA00004429"/>
    </source>
</evidence>
<feature type="transmembrane region" description="Helical" evidence="8">
    <location>
        <begin position="126"/>
        <end position="155"/>
    </location>
</feature>
<feature type="transmembrane region" description="Helical" evidence="8">
    <location>
        <begin position="534"/>
        <end position="554"/>
    </location>
</feature>
<comment type="similarity">
    <text evidence="8">Belongs to the binding-protein-dependent transport system permease family.</text>
</comment>
<evidence type="ECO:0000256" key="7">
    <source>
        <dbReference type="ARBA" id="ARBA00023136"/>
    </source>
</evidence>
<evidence type="ECO:0000256" key="8">
    <source>
        <dbReference type="RuleBase" id="RU363032"/>
    </source>
</evidence>
<comment type="subcellular location">
    <subcellularLocation>
        <location evidence="1">Cell inner membrane</location>
        <topology evidence="1">Multi-pass membrane protein</topology>
    </subcellularLocation>
    <subcellularLocation>
        <location evidence="8">Cell membrane</location>
        <topology evidence="8">Multi-pass membrane protein</topology>
    </subcellularLocation>
</comment>
<dbReference type="EMBL" id="CP002745">
    <property type="protein sequence ID" value="AEK64257.1"/>
    <property type="molecule type" value="Genomic_DNA"/>
</dbReference>
<reference evidence="10 11" key="5">
    <citation type="journal article" date="2011" name="ISME J.">
        <title>Dual transcriptional profiling of a bacterial/fungal confrontation: Collimonas fungivorans versus Aspergillus niger.</title>
        <authorList>
            <person name="Mela F."/>
            <person name="Fritsche K."/>
            <person name="de Boer W."/>
            <person name="van Veen J.A."/>
            <person name="de Graaff L.H."/>
            <person name="van den Berg M."/>
            <person name="Leveau J.H."/>
        </authorList>
    </citation>
    <scope>NUCLEOTIDE SEQUENCE [LARGE SCALE GENOMIC DNA]</scope>
    <source>
        <strain evidence="10 11">Ter331</strain>
    </source>
</reference>
<dbReference type="GO" id="GO:0005886">
    <property type="term" value="C:plasma membrane"/>
    <property type="evidence" value="ECO:0007669"/>
    <property type="project" value="UniProtKB-SubCell"/>
</dbReference>
<dbReference type="Proteomes" id="UP000008392">
    <property type="component" value="Chromosome"/>
</dbReference>
<dbReference type="eggNOG" id="COG1178">
    <property type="taxonomic scope" value="Bacteria"/>
</dbReference>
<keyword evidence="7 8" id="KW-0472">Membrane</keyword>
<feature type="transmembrane region" description="Helical" evidence="8">
    <location>
        <begin position="89"/>
        <end position="114"/>
    </location>
</feature>
<reference evidence="10 11" key="2">
    <citation type="journal article" date="2006" name="J. Microbiol. Methods">
        <title>Genomic flank-sequencing of plasposon insertion sites for rapid identification of functional genes.</title>
        <authorList>
            <person name="Leveau J.H."/>
            <person name="Gerards S."/>
            <person name="Fritsche K."/>
            <person name="Zondag G."/>
            <person name="van Veen J.A."/>
        </authorList>
    </citation>
    <scope>NUCLEOTIDE SEQUENCE [LARGE SCALE GENOMIC DNA]</scope>
    <source>
        <strain evidence="10 11">Ter331</strain>
    </source>
</reference>
<dbReference type="InterPro" id="IPR000515">
    <property type="entry name" value="MetI-like"/>
</dbReference>
<feature type="transmembrane region" description="Helical" evidence="8">
    <location>
        <begin position="281"/>
        <end position="301"/>
    </location>
</feature>
<feature type="transmembrane region" description="Helical" evidence="8">
    <location>
        <begin position="39"/>
        <end position="60"/>
    </location>
</feature>
<reference evidence="10 11" key="4">
    <citation type="journal article" date="2010" name="Environ. Microbiol.">
        <title>The bacterial genus Collimonas: mycophagy, weathering and other adaptive solutions to life in oligotrophic soil environments.</title>
        <authorList>
            <person name="Leveau J.H."/>
            <person name="Uroz S."/>
            <person name="de Boer W."/>
        </authorList>
    </citation>
    <scope>NUCLEOTIDE SEQUENCE [LARGE SCALE GENOMIC DNA]</scope>
    <source>
        <strain evidence="10 11">Ter331</strain>
    </source>
</reference>
<feature type="transmembrane region" description="Helical" evidence="8">
    <location>
        <begin position="561"/>
        <end position="581"/>
    </location>
</feature>
<keyword evidence="5 8" id="KW-0812">Transmembrane</keyword>
<name>G0AFT7_COLFT</name>
<accession>G0AFT7</accession>
<dbReference type="SUPFAM" id="SSF161098">
    <property type="entry name" value="MetI-like"/>
    <property type="match status" value="2"/>
</dbReference>
<reference evidence="10 11" key="1">
    <citation type="journal article" date="2004" name="Environ. Microbiol.">
        <title>Phylogeny-function analysis of (meta)genomic libraries: screening for expression of ribosomal RNA genes by large-insert library fluorescent in situ hybridization (LIL-FISH).</title>
        <authorList>
            <person name="Leveau J.H."/>
            <person name="Gerards S."/>
            <person name="de Boer W."/>
            <person name="van Veen J.A."/>
        </authorList>
    </citation>
    <scope>NUCLEOTIDE SEQUENCE [LARGE SCALE GENOMIC DNA]</scope>
    <source>
        <strain evidence="10 11">Ter331</strain>
    </source>
</reference>
<dbReference type="InterPro" id="IPR035906">
    <property type="entry name" value="MetI-like_sf"/>
</dbReference>
<feature type="domain" description="ABC transmembrane type-1" evidence="9">
    <location>
        <begin position="90"/>
        <end position="302"/>
    </location>
</feature>
<dbReference type="PANTHER" id="PTHR43357">
    <property type="entry name" value="INNER MEMBRANE ABC TRANSPORTER PERMEASE PROTEIN YDCV"/>
    <property type="match status" value="1"/>
</dbReference>
<dbReference type="GO" id="GO:0055085">
    <property type="term" value="P:transmembrane transport"/>
    <property type="evidence" value="ECO:0007669"/>
    <property type="project" value="InterPro"/>
</dbReference>
<feature type="transmembrane region" description="Helical" evidence="8">
    <location>
        <begin position="234"/>
        <end position="256"/>
    </location>
</feature>
<evidence type="ECO:0000256" key="6">
    <source>
        <dbReference type="ARBA" id="ARBA00022989"/>
    </source>
</evidence>
<dbReference type="PROSITE" id="PS50928">
    <property type="entry name" value="ABC_TM1"/>
    <property type="match status" value="2"/>
</dbReference>
<feature type="domain" description="ABC transmembrane type-1" evidence="9">
    <location>
        <begin position="390"/>
        <end position="609"/>
    </location>
</feature>
<feature type="transmembrane region" description="Helical" evidence="8">
    <location>
        <begin position="490"/>
        <end position="514"/>
    </location>
</feature>
<dbReference type="Gene3D" id="1.10.3720.10">
    <property type="entry name" value="MetI-like"/>
    <property type="match status" value="2"/>
</dbReference>
<keyword evidence="6 8" id="KW-1133">Transmembrane helix</keyword>
<reference evidence="10 11" key="3">
    <citation type="journal article" date="2008" name="FEMS Microbiol. Ecol.">
        <title>Identification and characterization of genes underlying chitinolysis in Collimonas fungivorans Ter331.</title>
        <authorList>
            <person name="Fritsche K."/>
            <person name="de Boer W."/>
            <person name="Gerards S."/>
            <person name="van den Berg M."/>
            <person name="van Veen J.A."/>
            <person name="Leveau J.H."/>
        </authorList>
    </citation>
    <scope>NUCLEOTIDE SEQUENCE [LARGE SCALE GENOMIC DNA]</scope>
    <source>
        <strain evidence="10 11">Ter331</strain>
    </source>
</reference>
<feature type="transmembrane region" description="Helical" evidence="8">
    <location>
        <begin position="175"/>
        <end position="197"/>
    </location>
</feature>
<organism evidence="10 11">
    <name type="scientific">Collimonas fungivorans (strain Ter331)</name>
    <dbReference type="NCBI Taxonomy" id="1005048"/>
    <lineage>
        <taxon>Bacteria</taxon>
        <taxon>Pseudomonadati</taxon>
        <taxon>Pseudomonadota</taxon>
        <taxon>Betaproteobacteria</taxon>
        <taxon>Burkholderiales</taxon>
        <taxon>Oxalobacteraceae</taxon>
        <taxon>Collimonas</taxon>
    </lineage>
</organism>
<dbReference type="Pfam" id="PF00528">
    <property type="entry name" value="BPD_transp_1"/>
    <property type="match status" value="2"/>
</dbReference>
<keyword evidence="4" id="KW-0997">Cell inner membrane</keyword>
<sequence length="615" mass="67334">MADFQDPGFSARYKMTSISPPHPLASRSRLARLNWPRGLVVTLAAVAIFLPLVLIFYQSFLSAPFFAPVKTLSLEPYRFIFDDPDFRQAFINGLLLASGLALIAVPLGGMLAFLMVRTDLPGRSWIAPMLLVPIFVSPMVIAFGYVVAMGPVGFYTVWVQDLLRLVGIEAAPWNVYAFPSIVIIAGLTHVPHVYLYASAALKSLGADVEEAARVAGASPLQVALNVSLPMIMPALAYAGVLVFFLGFEVFGLVLVLGDPEGHLVLPTYLYKLTNKLGTPSYHLMAAVAVCLVAVTLPLVMIQRWLLRSANKYVSIKGKGARQKALPLGKWKWLAFGLIAAWLIFTIVIPLSGIALRAFVSHWGYGVSLIDTFTFQHFRDIWEQPALVRGIVNTILIGVIGGAIAVACYCCIALAMHRKSDGITRFLDYSVLIPRAVPGLLAGLSFLWVFLFVPSFLDNMLKGYDNVVAQWLVEHVIPQLRELRSTIFSVWLAYSVVWLAYGLRLITTALLQVGPELEEAARAVGARRSQVTRDITLPLVRYGVLGAWLMVFLIFEREYSTGVYLLSPGTEVIGALIVSLWASGSVDLVATLSFINITLVAIGLGIALRFGVKLHD</sequence>